<dbReference type="RefSeq" id="WP_258785852.1">
    <property type="nucleotide sequence ID" value="NZ_JANUGQ010000003.1"/>
</dbReference>
<comment type="caution">
    <text evidence="2">The sequence shown here is derived from an EMBL/GenBank/DDBJ whole genome shotgun (WGS) entry which is preliminary data.</text>
</comment>
<dbReference type="Proteomes" id="UP001431313">
    <property type="component" value="Unassembled WGS sequence"/>
</dbReference>
<keyword evidence="1" id="KW-0472">Membrane</keyword>
<feature type="transmembrane region" description="Helical" evidence="1">
    <location>
        <begin position="62"/>
        <end position="82"/>
    </location>
</feature>
<feature type="transmembrane region" description="Helical" evidence="1">
    <location>
        <begin position="37"/>
        <end position="55"/>
    </location>
</feature>
<keyword evidence="1" id="KW-1133">Transmembrane helix</keyword>
<keyword evidence="1" id="KW-0812">Transmembrane</keyword>
<sequence length="274" mass="27693">MSAPSATPRLLRAAVFAAVCVVLSALGHVLAACAAVPWWTVAVGFAVVVVLAVPFAGRVRSLAAVVSALAAGQLGLHVLFGLGQQRLAMGDGADDALIRMAARLVCGGAGAASLNASDARRIVVRAGLDPHDAAPAAHSGHLGHLSHSGQLDAAHSLGAGDAAGLLPGLPMVLVHLFAALATGWLLRRGDLALLKLVRLSRRGADEVAEEALRGRSLRAALLLVQTLLTGAALLPVPGPRGRRADDGRPPAPAVEALAHSVIRRGPPAVLVLAA</sequence>
<gene>
    <name evidence="2" type="ORF">NX801_05560</name>
</gene>
<accession>A0ABT2CCT5</accession>
<keyword evidence="3" id="KW-1185">Reference proteome</keyword>
<name>A0ABT2CCT5_9ACTN</name>
<dbReference type="EMBL" id="JANUGQ010000003">
    <property type="protein sequence ID" value="MCS0635130.1"/>
    <property type="molecule type" value="Genomic_DNA"/>
</dbReference>
<evidence type="ECO:0000313" key="2">
    <source>
        <dbReference type="EMBL" id="MCS0635130.1"/>
    </source>
</evidence>
<organism evidence="2 3">
    <name type="scientific">Streptomyces pyxinae</name>
    <dbReference type="NCBI Taxonomy" id="2970734"/>
    <lineage>
        <taxon>Bacteria</taxon>
        <taxon>Bacillati</taxon>
        <taxon>Actinomycetota</taxon>
        <taxon>Actinomycetes</taxon>
        <taxon>Kitasatosporales</taxon>
        <taxon>Streptomycetaceae</taxon>
        <taxon>Streptomyces</taxon>
    </lineage>
</organism>
<reference evidence="2" key="1">
    <citation type="submission" date="2022-08" db="EMBL/GenBank/DDBJ databases">
        <authorList>
            <person name="Somphong A."/>
            <person name="Phongsopitanun W."/>
        </authorList>
    </citation>
    <scope>NUCLEOTIDE SEQUENCE</scope>
    <source>
        <strain evidence="2">LP05-1</strain>
    </source>
</reference>
<feature type="transmembrane region" description="Helical" evidence="1">
    <location>
        <begin position="165"/>
        <end position="186"/>
    </location>
</feature>
<proteinExistence type="predicted"/>
<evidence type="ECO:0000313" key="3">
    <source>
        <dbReference type="Proteomes" id="UP001431313"/>
    </source>
</evidence>
<protein>
    <recommendedName>
        <fullName evidence="4">Integral membrane protein</fullName>
    </recommendedName>
</protein>
<evidence type="ECO:0000256" key="1">
    <source>
        <dbReference type="SAM" id="Phobius"/>
    </source>
</evidence>
<evidence type="ECO:0008006" key="4">
    <source>
        <dbReference type="Google" id="ProtNLM"/>
    </source>
</evidence>